<evidence type="ECO:0000256" key="1">
    <source>
        <dbReference type="ARBA" id="ARBA00022801"/>
    </source>
</evidence>
<feature type="region of interest" description="Disordered" evidence="2">
    <location>
        <begin position="1"/>
        <end position="20"/>
    </location>
</feature>
<evidence type="ECO:0000313" key="4">
    <source>
        <dbReference type="EMBL" id="GGD63265.1"/>
    </source>
</evidence>
<dbReference type="InterPro" id="IPR000868">
    <property type="entry name" value="Isochorismatase-like_dom"/>
</dbReference>
<dbReference type="Pfam" id="PF00857">
    <property type="entry name" value="Isochorismatase"/>
    <property type="match status" value="1"/>
</dbReference>
<dbReference type="EMBL" id="BMGJ01000006">
    <property type="protein sequence ID" value="GGD63265.1"/>
    <property type="molecule type" value="Genomic_DNA"/>
</dbReference>
<keyword evidence="1" id="KW-0378">Hydrolase</keyword>
<dbReference type="RefSeq" id="WP_099034249.1">
    <property type="nucleotide sequence ID" value="NZ_BMGJ01000006.1"/>
</dbReference>
<evidence type="ECO:0000313" key="5">
    <source>
        <dbReference type="Proteomes" id="UP000614272"/>
    </source>
</evidence>
<evidence type="ECO:0000259" key="3">
    <source>
        <dbReference type="Pfam" id="PF00857"/>
    </source>
</evidence>
<dbReference type="CDD" id="cd00431">
    <property type="entry name" value="cysteine_hydrolases"/>
    <property type="match status" value="1"/>
</dbReference>
<comment type="caution">
    <text evidence="4">The sequence shown here is derived from an EMBL/GenBank/DDBJ whole genome shotgun (WGS) entry which is preliminary data.</text>
</comment>
<gene>
    <name evidence="4" type="ORF">GCM10011357_18190</name>
</gene>
<dbReference type="PANTHER" id="PTHR43540">
    <property type="entry name" value="PEROXYUREIDOACRYLATE/UREIDOACRYLATE AMIDOHYDROLASE-RELATED"/>
    <property type="match status" value="1"/>
</dbReference>
<feature type="domain" description="Isochorismatase-like" evidence="3">
    <location>
        <begin position="68"/>
        <end position="222"/>
    </location>
</feature>
<dbReference type="Gene3D" id="3.40.50.850">
    <property type="entry name" value="Isochorismatase-like"/>
    <property type="match status" value="1"/>
</dbReference>
<dbReference type="InterPro" id="IPR036380">
    <property type="entry name" value="Isochorismatase-like_sf"/>
</dbReference>
<dbReference type="SUPFAM" id="SSF52499">
    <property type="entry name" value="Isochorismatase-like hydrolases"/>
    <property type="match status" value="1"/>
</dbReference>
<proteinExistence type="predicted"/>
<dbReference type="PANTHER" id="PTHR43540:SF1">
    <property type="entry name" value="ISOCHORISMATASE HYDROLASE"/>
    <property type="match status" value="1"/>
</dbReference>
<keyword evidence="5" id="KW-1185">Reference proteome</keyword>
<reference evidence="5" key="1">
    <citation type="journal article" date="2019" name="Int. J. Syst. Evol. Microbiol.">
        <title>The Global Catalogue of Microorganisms (GCM) 10K type strain sequencing project: providing services to taxonomists for standard genome sequencing and annotation.</title>
        <authorList>
            <consortium name="The Broad Institute Genomics Platform"/>
            <consortium name="The Broad Institute Genome Sequencing Center for Infectious Disease"/>
            <person name="Wu L."/>
            <person name="Ma J."/>
        </authorList>
    </citation>
    <scope>NUCLEOTIDE SEQUENCE [LARGE SCALE GENOMIC DNA]</scope>
    <source>
        <strain evidence="5">CGMCC 1.12923</strain>
    </source>
</reference>
<dbReference type="InterPro" id="IPR050272">
    <property type="entry name" value="Isochorismatase-like_hydrls"/>
</dbReference>
<name>A0ABQ1RDI7_9ALTE</name>
<dbReference type="Proteomes" id="UP000614272">
    <property type="component" value="Unassembled WGS sequence"/>
</dbReference>
<sequence length="230" mass="25615">MEPDKRFQPGPLGSHQKKQGSPLCESWQKALLCIDLQYLGCAEGYGVFESHRKSGVSEDAIQYYLRRVRDTVVPNVSKLQEYFRANDHEVIHIHIQSLTEDGRDRSLEHKRLGLHAPPGSKLAEFLPEVAPVDDEIVLSKTASGVFIATNIESVLRNLCISELYIAGVYTNECISSAVRSASDLGFQVSLISDCTAAITKELHKATLLTLNERYAQVMSADELIRQLEAE</sequence>
<protein>
    <submittedName>
        <fullName evidence="4">N-carbamoylsarcosine amidase</fullName>
    </submittedName>
</protein>
<evidence type="ECO:0000256" key="2">
    <source>
        <dbReference type="SAM" id="MobiDB-lite"/>
    </source>
</evidence>
<organism evidence="4 5">
    <name type="scientific">Lacimicrobium alkaliphilum</name>
    <dbReference type="NCBI Taxonomy" id="1526571"/>
    <lineage>
        <taxon>Bacteria</taxon>
        <taxon>Pseudomonadati</taxon>
        <taxon>Pseudomonadota</taxon>
        <taxon>Gammaproteobacteria</taxon>
        <taxon>Alteromonadales</taxon>
        <taxon>Alteromonadaceae</taxon>
        <taxon>Lacimicrobium</taxon>
    </lineage>
</organism>
<accession>A0ABQ1RDI7</accession>